<evidence type="ECO:0000313" key="2">
    <source>
        <dbReference type="EMBL" id="CAD6997972.1"/>
    </source>
</evidence>
<dbReference type="Proteomes" id="UP000606786">
    <property type="component" value="Unassembled WGS sequence"/>
</dbReference>
<organism evidence="2 3">
    <name type="scientific">Ceratitis capitata</name>
    <name type="common">Mediterranean fruit fly</name>
    <name type="synonym">Tephritis capitata</name>
    <dbReference type="NCBI Taxonomy" id="7213"/>
    <lineage>
        <taxon>Eukaryota</taxon>
        <taxon>Metazoa</taxon>
        <taxon>Ecdysozoa</taxon>
        <taxon>Arthropoda</taxon>
        <taxon>Hexapoda</taxon>
        <taxon>Insecta</taxon>
        <taxon>Pterygota</taxon>
        <taxon>Neoptera</taxon>
        <taxon>Endopterygota</taxon>
        <taxon>Diptera</taxon>
        <taxon>Brachycera</taxon>
        <taxon>Muscomorpha</taxon>
        <taxon>Tephritoidea</taxon>
        <taxon>Tephritidae</taxon>
        <taxon>Ceratitis</taxon>
        <taxon>Ceratitis</taxon>
    </lineage>
</organism>
<feature type="region of interest" description="Disordered" evidence="1">
    <location>
        <begin position="76"/>
        <end position="108"/>
    </location>
</feature>
<keyword evidence="3" id="KW-1185">Reference proteome</keyword>
<comment type="caution">
    <text evidence="2">The sequence shown here is derived from an EMBL/GenBank/DDBJ whole genome shotgun (WGS) entry which is preliminary data.</text>
</comment>
<protein>
    <submittedName>
        <fullName evidence="2">(Mediterranean fruit fly) hypothetical protein</fullName>
    </submittedName>
</protein>
<proteinExistence type="predicted"/>
<reference evidence="2" key="1">
    <citation type="submission" date="2020-11" db="EMBL/GenBank/DDBJ databases">
        <authorList>
            <person name="Whitehead M."/>
        </authorList>
    </citation>
    <scope>NUCLEOTIDE SEQUENCE</scope>
    <source>
        <strain evidence="2">EGII</strain>
    </source>
</reference>
<accession>A0A811UFH8</accession>
<evidence type="ECO:0000313" key="3">
    <source>
        <dbReference type="Proteomes" id="UP000606786"/>
    </source>
</evidence>
<evidence type="ECO:0000256" key="1">
    <source>
        <dbReference type="SAM" id="MobiDB-lite"/>
    </source>
</evidence>
<feature type="compositionally biased region" description="Basic and acidic residues" evidence="1">
    <location>
        <begin position="92"/>
        <end position="101"/>
    </location>
</feature>
<name>A0A811UFH8_CERCA</name>
<dbReference type="EMBL" id="CAJHJT010000012">
    <property type="protein sequence ID" value="CAD6997972.1"/>
    <property type="molecule type" value="Genomic_DNA"/>
</dbReference>
<sequence>MPNQFRSKRFNPTPKAAWKTIKKNIYMYMCLYERQHPNCLPLIHGLLFSRKLFALFPHKTFAKKAQRTLLVGRRMLDERKLGNTTQKKKNKQIGDEQDGSRKSITSSK</sequence>
<dbReference type="AlphaFoldDB" id="A0A811UFH8"/>
<gene>
    <name evidence="2" type="ORF">CCAP1982_LOCUS6588</name>
</gene>